<reference evidence="2" key="1">
    <citation type="submission" date="2020-10" db="EMBL/GenBank/DDBJ databases">
        <authorList>
            <person name="Castelo-Branco R."/>
            <person name="Eusebio N."/>
            <person name="Adriana R."/>
            <person name="Vieira A."/>
            <person name="Brugerolle De Fraissinette N."/>
            <person name="Rezende De Castro R."/>
            <person name="Schneider M.P."/>
            <person name="Vasconcelos V."/>
            <person name="Leao P.N."/>
        </authorList>
    </citation>
    <scope>NUCLEOTIDE SEQUENCE</scope>
    <source>
        <strain evidence="2">LEGE 11479</strain>
    </source>
</reference>
<dbReference type="Pfam" id="PF20797">
    <property type="entry name" value="HepT-like_2"/>
    <property type="match status" value="1"/>
</dbReference>
<evidence type="ECO:0000313" key="2">
    <source>
        <dbReference type="EMBL" id="MBE9066112.1"/>
    </source>
</evidence>
<dbReference type="RefSeq" id="WP_193991617.1">
    <property type="nucleotide sequence ID" value="NZ_JADEXP010000028.1"/>
</dbReference>
<proteinExistence type="predicted"/>
<protein>
    <recommendedName>
        <fullName evidence="1">HepT-like domain-containing protein</fullName>
    </recommendedName>
</protein>
<comment type="caution">
    <text evidence="2">The sequence shown here is derived from an EMBL/GenBank/DDBJ whole genome shotgun (WGS) entry which is preliminary data.</text>
</comment>
<dbReference type="AlphaFoldDB" id="A0A928WZD0"/>
<gene>
    <name evidence="2" type="ORF">IQ260_05555</name>
</gene>
<dbReference type="EMBL" id="JADEXP010000028">
    <property type="protein sequence ID" value="MBE9066112.1"/>
    <property type="molecule type" value="Genomic_DNA"/>
</dbReference>
<dbReference type="Proteomes" id="UP000615026">
    <property type="component" value="Unassembled WGS sequence"/>
</dbReference>
<evidence type="ECO:0000259" key="1">
    <source>
        <dbReference type="Pfam" id="PF20797"/>
    </source>
</evidence>
<evidence type="ECO:0000313" key="3">
    <source>
        <dbReference type="Proteomes" id="UP000615026"/>
    </source>
</evidence>
<keyword evidence="3" id="KW-1185">Reference proteome</keyword>
<accession>A0A928WZD0</accession>
<organism evidence="2 3">
    <name type="scientific">Leptolyngbya cf. ectocarpi LEGE 11479</name>
    <dbReference type="NCBI Taxonomy" id="1828722"/>
    <lineage>
        <taxon>Bacteria</taxon>
        <taxon>Bacillati</taxon>
        <taxon>Cyanobacteriota</taxon>
        <taxon>Cyanophyceae</taxon>
        <taxon>Leptolyngbyales</taxon>
        <taxon>Leptolyngbyaceae</taxon>
        <taxon>Leptolyngbya group</taxon>
        <taxon>Leptolyngbya</taxon>
    </lineage>
</organism>
<name>A0A928WZD0_LEPEC</name>
<dbReference type="InterPro" id="IPR048769">
    <property type="entry name" value="HepT-like_dom"/>
</dbReference>
<sequence>MSQFAVLSGYIQQKAQELEQEYSYAMAQAQQAETTNIDAYWIAAGFGLQGFYTGLEKIFEQVARRVDGSSVQHSERWHQELLDQMQLEVPGVRPPVIAHDTYKILKAVLAFRHVVRNNYTHALEPSLIAQNIEMLPLAYEQVLKDLKAFQGFLESS</sequence>
<feature type="domain" description="HepT-like" evidence="1">
    <location>
        <begin position="47"/>
        <end position="151"/>
    </location>
</feature>